<gene>
    <name evidence="2" type="ORF">Q8F55_004106</name>
</gene>
<feature type="compositionally biased region" description="Pro residues" evidence="1">
    <location>
        <begin position="1"/>
        <end position="11"/>
    </location>
</feature>
<dbReference type="EMBL" id="JBBXJM010000003">
    <property type="protein sequence ID" value="KAL1410103.1"/>
    <property type="molecule type" value="Genomic_DNA"/>
</dbReference>
<proteinExistence type="predicted"/>
<evidence type="ECO:0000256" key="1">
    <source>
        <dbReference type="SAM" id="MobiDB-lite"/>
    </source>
</evidence>
<feature type="compositionally biased region" description="Polar residues" evidence="1">
    <location>
        <begin position="273"/>
        <end position="285"/>
    </location>
</feature>
<feature type="region of interest" description="Disordered" evidence="1">
    <location>
        <begin position="1"/>
        <end position="27"/>
    </location>
</feature>
<dbReference type="RefSeq" id="XP_069210047.1">
    <property type="nucleotide sequence ID" value="XM_069352629.1"/>
</dbReference>
<feature type="compositionally biased region" description="Low complexity" evidence="1">
    <location>
        <begin position="128"/>
        <end position="142"/>
    </location>
</feature>
<comment type="caution">
    <text evidence="2">The sequence shown here is derived from an EMBL/GenBank/DDBJ whole genome shotgun (WGS) entry which is preliminary data.</text>
</comment>
<feature type="compositionally biased region" description="Pro residues" evidence="1">
    <location>
        <begin position="246"/>
        <end position="257"/>
    </location>
</feature>
<dbReference type="Proteomes" id="UP001565368">
    <property type="component" value="Unassembled WGS sequence"/>
</dbReference>
<feature type="compositionally biased region" description="Pro residues" evidence="1">
    <location>
        <begin position="322"/>
        <end position="347"/>
    </location>
</feature>
<reference evidence="2 3" key="1">
    <citation type="submission" date="2023-08" db="EMBL/GenBank/DDBJ databases">
        <title>Annotated Genome Sequence of Vanrija albida AlHP1.</title>
        <authorList>
            <person name="Herzog R."/>
        </authorList>
    </citation>
    <scope>NUCLEOTIDE SEQUENCE [LARGE SCALE GENOMIC DNA]</scope>
    <source>
        <strain evidence="2 3">AlHP1</strain>
    </source>
</reference>
<feature type="compositionally biased region" description="Low complexity" evidence="1">
    <location>
        <begin position="156"/>
        <end position="175"/>
    </location>
</feature>
<organism evidence="2 3">
    <name type="scientific">Vanrija albida</name>
    <dbReference type="NCBI Taxonomy" id="181172"/>
    <lineage>
        <taxon>Eukaryota</taxon>
        <taxon>Fungi</taxon>
        <taxon>Dikarya</taxon>
        <taxon>Basidiomycota</taxon>
        <taxon>Agaricomycotina</taxon>
        <taxon>Tremellomycetes</taxon>
        <taxon>Trichosporonales</taxon>
        <taxon>Trichosporonaceae</taxon>
        <taxon>Vanrija</taxon>
    </lineage>
</organism>
<sequence>MAMPFPSPNTPPDGDNHHPSVLDKLFSSAGPHLAPRLQHAQSKLTAHSYGAQLDTALRSSSSSLGARARRVSGRLDALHAGWGGAVEAAADKYASKLAGAGIEARVDSVAKRVGEALGSVEHRLGYGQAQQQQHHQQQQQQQPDPPVFPPPPGTPARQQQQRPEPQQQQQQLGAAAGAGAGAVGAGAHDPPRSPRIELVEPRVGPAQQFDSPPGSPPRAPLGLKHGQQHPPEPAPAPTQSTHGTPLQPPAQPAPSAPSPSVLAPHLSAPPPQTSKDASPATTVTALSPRPTSSPGSTPTVRPLYTPSPALPTLQSCMSPTPSSLPPRPPTPTPPATPADLPSTPPPRPRSKSVVVGDSRAGPPPPQLRSWTSNPALKTLPPRTRPAFPISPDPLWSPMSPEEPITPWWAA</sequence>
<evidence type="ECO:0000313" key="3">
    <source>
        <dbReference type="Proteomes" id="UP001565368"/>
    </source>
</evidence>
<feature type="compositionally biased region" description="Basic and acidic residues" evidence="1">
    <location>
        <begin position="189"/>
        <end position="200"/>
    </location>
</feature>
<protein>
    <submittedName>
        <fullName evidence="2">Uncharacterized protein</fullName>
    </submittedName>
</protein>
<feature type="region of interest" description="Disordered" evidence="1">
    <location>
        <begin position="126"/>
        <end position="410"/>
    </location>
</feature>
<evidence type="ECO:0000313" key="2">
    <source>
        <dbReference type="EMBL" id="KAL1410103.1"/>
    </source>
</evidence>
<feature type="compositionally biased region" description="Low complexity" evidence="1">
    <location>
        <begin position="287"/>
        <end position="299"/>
    </location>
</feature>
<dbReference type="GeneID" id="95985149"/>
<keyword evidence="3" id="KW-1185">Reference proteome</keyword>
<feature type="compositionally biased region" description="Pro residues" evidence="1">
    <location>
        <begin position="143"/>
        <end position="154"/>
    </location>
</feature>
<accession>A0ABR3Q6Y3</accession>
<name>A0ABR3Q6Y3_9TREE</name>